<evidence type="ECO:0000256" key="13">
    <source>
        <dbReference type="ARBA" id="ARBA00022842"/>
    </source>
</evidence>
<keyword evidence="25" id="KW-1185">Reference proteome</keyword>
<evidence type="ECO:0000256" key="5">
    <source>
        <dbReference type="ARBA" id="ARBA00012148"/>
    </source>
</evidence>
<evidence type="ECO:0000256" key="19">
    <source>
        <dbReference type="ARBA" id="ARBA00049175"/>
    </source>
</evidence>
<dbReference type="InterPro" id="IPR000407">
    <property type="entry name" value="GDA1_CD39_NTPase"/>
</dbReference>
<reference evidence="25" key="2">
    <citation type="journal article" date="2007" name="PLoS Biol.">
        <title>Survey sequencing and comparative analysis of the elephant shark (Callorhinchus milii) genome.</title>
        <authorList>
            <person name="Venkatesh B."/>
            <person name="Kirkness E.F."/>
            <person name="Loh Y.H."/>
            <person name="Halpern A.L."/>
            <person name="Lee A.P."/>
            <person name="Johnson J."/>
            <person name="Dandona N."/>
            <person name="Viswanathan L.D."/>
            <person name="Tay A."/>
            <person name="Venter J.C."/>
            <person name="Strausberg R.L."/>
            <person name="Brenner S."/>
        </authorList>
    </citation>
    <scope>NUCLEOTIDE SEQUENCE [LARGE SCALE GENOMIC DNA]</scope>
</reference>
<name>A0A4W3J9B9_CALMI</name>
<dbReference type="GO" id="GO:0005886">
    <property type="term" value="C:plasma membrane"/>
    <property type="evidence" value="ECO:0007669"/>
    <property type="project" value="UniProtKB-SubCell"/>
</dbReference>
<evidence type="ECO:0000256" key="1">
    <source>
        <dbReference type="ARBA" id="ARBA00001913"/>
    </source>
</evidence>
<keyword evidence="16" id="KW-1015">Disulfide bond</keyword>
<evidence type="ECO:0000313" key="24">
    <source>
        <dbReference type="Ensembl" id="ENSCMIP00000036156.1"/>
    </source>
</evidence>
<dbReference type="GO" id="GO:0046872">
    <property type="term" value="F:metal ion binding"/>
    <property type="evidence" value="ECO:0007669"/>
    <property type="project" value="UniProtKB-KW"/>
</dbReference>
<dbReference type="Gene3D" id="3.30.420.150">
    <property type="entry name" value="Exopolyphosphatase. Domain 2"/>
    <property type="match status" value="1"/>
</dbReference>
<comment type="cofactor">
    <cofactor evidence="2">
        <name>Mg(2+)</name>
        <dbReference type="ChEBI" id="CHEBI:18420"/>
    </cofactor>
</comment>
<dbReference type="PANTHER" id="PTHR11782">
    <property type="entry name" value="ADENOSINE/GUANOSINE DIPHOSPHATASE"/>
    <property type="match status" value="1"/>
</dbReference>
<evidence type="ECO:0000256" key="2">
    <source>
        <dbReference type="ARBA" id="ARBA00001946"/>
    </source>
</evidence>
<keyword evidence="15 23" id="KW-0472">Membrane</keyword>
<comment type="similarity">
    <text evidence="4 22">Belongs to the GDA1/CD39 NTPase family.</text>
</comment>
<accession>A0A4W3J9B9</accession>
<keyword evidence="12 21" id="KW-0067">ATP-binding</keyword>
<dbReference type="GO" id="GO:0045134">
    <property type="term" value="F:UDP phosphatase activity"/>
    <property type="evidence" value="ECO:0007669"/>
    <property type="project" value="TreeGrafter"/>
</dbReference>
<dbReference type="RefSeq" id="XP_042193343.1">
    <property type="nucleotide sequence ID" value="XM_042337409.1"/>
</dbReference>
<evidence type="ECO:0000256" key="16">
    <source>
        <dbReference type="ARBA" id="ARBA00023157"/>
    </source>
</evidence>
<evidence type="ECO:0000256" key="8">
    <source>
        <dbReference type="ARBA" id="ARBA00022723"/>
    </source>
</evidence>
<reference evidence="24" key="4">
    <citation type="submission" date="2025-08" db="UniProtKB">
        <authorList>
            <consortium name="Ensembl"/>
        </authorList>
    </citation>
    <scope>IDENTIFICATION</scope>
</reference>
<evidence type="ECO:0000256" key="15">
    <source>
        <dbReference type="ARBA" id="ARBA00023136"/>
    </source>
</evidence>
<feature type="active site" description="Proton acceptor" evidence="20">
    <location>
        <position position="168"/>
    </location>
</feature>
<comment type="subcellular location">
    <subcellularLocation>
        <location evidence="3">Cell membrane</location>
        <topology evidence="3">Multi-pass membrane protein</topology>
    </subcellularLocation>
</comment>
<evidence type="ECO:0000256" key="4">
    <source>
        <dbReference type="ARBA" id="ARBA00009283"/>
    </source>
</evidence>
<feature type="binding site" evidence="21">
    <location>
        <begin position="208"/>
        <end position="212"/>
    </location>
    <ligand>
        <name>ATP</name>
        <dbReference type="ChEBI" id="CHEBI:30616"/>
    </ligand>
</feature>
<dbReference type="Pfam" id="PF01150">
    <property type="entry name" value="GDA1_CD39"/>
    <property type="match status" value="1"/>
</dbReference>
<dbReference type="FunFam" id="3.30.420.40:FF:000068">
    <property type="entry name" value="Ectonucleoside triphosphate diphosphohydrolase 1"/>
    <property type="match status" value="1"/>
</dbReference>
<gene>
    <name evidence="24" type="primary">LOC103183098</name>
</gene>
<dbReference type="Proteomes" id="UP000314986">
    <property type="component" value="Unassembled WGS sequence"/>
</dbReference>
<evidence type="ECO:0000256" key="7">
    <source>
        <dbReference type="ARBA" id="ARBA00022692"/>
    </source>
</evidence>
<dbReference type="GO" id="GO:0009134">
    <property type="term" value="P:nucleoside diphosphate catabolic process"/>
    <property type="evidence" value="ECO:0007669"/>
    <property type="project" value="TreeGrafter"/>
</dbReference>
<dbReference type="KEGG" id="cmk:103183098"/>
<evidence type="ECO:0000313" key="25">
    <source>
        <dbReference type="Proteomes" id="UP000314986"/>
    </source>
</evidence>
<dbReference type="OMA" id="FMLNFTN"/>
<dbReference type="GO" id="GO:0005524">
    <property type="term" value="F:ATP binding"/>
    <property type="evidence" value="ECO:0007669"/>
    <property type="project" value="UniProtKB-KW"/>
</dbReference>
<comment type="catalytic activity">
    <reaction evidence="19">
        <text>a ribonucleoside 5'-triphosphate + 2 H2O = a ribonucleoside 5'-phosphate + 2 phosphate + 2 H(+)</text>
        <dbReference type="Rhea" id="RHEA:36795"/>
        <dbReference type="ChEBI" id="CHEBI:15377"/>
        <dbReference type="ChEBI" id="CHEBI:15378"/>
        <dbReference type="ChEBI" id="CHEBI:43474"/>
        <dbReference type="ChEBI" id="CHEBI:58043"/>
        <dbReference type="ChEBI" id="CHEBI:61557"/>
        <dbReference type="EC" id="3.6.1.5"/>
    </reaction>
</comment>
<keyword evidence="7 23" id="KW-0812">Transmembrane</keyword>
<dbReference type="PROSITE" id="PS01238">
    <property type="entry name" value="GDA1_CD39_NTPASE"/>
    <property type="match status" value="1"/>
</dbReference>
<dbReference type="Gene3D" id="3.30.420.40">
    <property type="match status" value="1"/>
</dbReference>
<dbReference type="GeneID" id="103183098"/>
<evidence type="ECO:0000256" key="23">
    <source>
        <dbReference type="SAM" id="Phobius"/>
    </source>
</evidence>
<keyword evidence="6" id="KW-1003">Cell membrane</keyword>
<evidence type="ECO:0000256" key="14">
    <source>
        <dbReference type="ARBA" id="ARBA00022989"/>
    </source>
</evidence>
<evidence type="ECO:0000256" key="11">
    <source>
        <dbReference type="ARBA" id="ARBA00022837"/>
    </source>
</evidence>
<evidence type="ECO:0000256" key="21">
    <source>
        <dbReference type="PIRSR" id="PIRSR600407-2"/>
    </source>
</evidence>
<dbReference type="PANTHER" id="PTHR11782:SF31">
    <property type="entry name" value="ECTONUCLEOSIDE TRIPHOSPHATE DIPHOSPHOHYDROLASE 8"/>
    <property type="match status" value="1"/>
</dbReference>
<comment type="cofactor">
    <cofactor evidence="1">
        <name>Ca(2+)</name>
        <dbReference type="ChEBI" id="CHEBI:29108"/>
    </cofactor>
</comment>
<evidence type="ECO:0000256" key="18">
    <source>
        <dbReference type="ARBA" id="ARBA00039598"/>
    </source>
</evidence>
<reference evidence="25" key="1">
    <citation type="journal article" date="2006" name="Science">
        <title>Ancient noncoding elements conserved in the human genome.</title>
        <authorList>
            <person name="Venkatesh B."/>
            <person name="Kirkness E.F."/>
            <person name="Loh Y.H."/>
            <person name="Halpern A.L."/>
            <person name="Lee A.P."/>
            <person name="Johnson J."/>
            <person name="Dandona N."/>
            <person name="Viswanathan L.D."/>
            <person name="Tay A."/>
            <person name="Venter J.C."/>
            <person name="Strausberg R.L."/>
            <person name="Brenner S."/>
        </authorList>
    </citation>
    <scope>NUCLEOTIDE SEQUENCE [LARGE SCALE GENOMIC DNA]</scope>
</reference>
<keyword evidence="11" id="KW-0106">Calcium</keyword>
<dbReference type="OrthoDB" id="6372431at2759"/>
<evidence type="ECO:0000256" key="20">
    <source>
        <dbReference type="PIRSR" id="PIRSR600407-1"/>
    </source>
</evidence>
<dbReference type="GO" id="GO:0017111">
    <property type="term" value="F:ribonucleoside triphosphate phosphatase activity"/>
    <property type="evidence" value="ECO:0007669"/>
    <property type="project" value="TreeGrafter"/>
</dbReference>
<evidence type="ECO:0000256" key="10">
    <source>
        <dbReference type="ARBA" id="ARBA00022801"/>
    </source>
</evidence>
<evidence type="ECO:0000256" key="17">
    <source>
        <dbReference type="ARBA" id="ARBA00023180"/>
    </source>
</evidence>
<reference evidence="24" key="5">
    <citation type="submission" date="2025-09" db="UniProtKB">
        <authorList>
            <consortium name="Ensembl"/>
        </authorList>
    </citation>
    <scope>IDENTIFICATION</scope>
</reference>
<dbReference type="GeneTree" id="ENSGT01150000286965"/>
<evidence type="ECO:0000256" key="12">
    <source>
        <dbReference type="ARBA" id="ARBA00022840"/>
    </source>
</evidence>
<dbReference type="GO" id="GO:0004050">
    <property type="term" value="F:apyrase activity"/>
    <property type="evidence" value="ECO:0007669"/>
    <property type="project" value="UniProtKB-EC"/>
</dbReference>
<evidence type="ECO:0000256" key="9">
    <source>
        <dbReference type="ARBA" id="ARBA00022741"/>
    </source>
</evidence>
<feature type="transmembrane region" description="Helical" evidence="23">
    <location>
        <begin position="7"/>
        <end position="30"/>
    </location>
</feature>
<evidence type="ECO:0000256" key="6">
    <source>
        <dbReference type="ARBA" id="ARBA00022475"/>
    </source>
</evidence>
<sequence>MAAGLKHIVVGSLICVALISGIIALILSLVEIYDVPSPKGMKYGIVCDAGSTHTTLFLYHWPADKENETGIVSQLHSCDVEGPGISSYAQDPPKAGESLRPCLDNILTFIPKEKQKESIVYLGATAGMRLLRLQSAAQSDEVLKEVANTIRSYPLNFQKAKIITGDEEGAYGWITINYILQTFLKYSWEGEWVHPKGATISGALDLGGASTQITFIPREAISNKNMEAKFKLYGYNYTTYTHSYLCHGKKQSENRVLAALLKGKDLAAPIEIPCYLKGYTTNATLDSIYDSPCTSDQKPSPYKGTQSVTLIGTGKSAECRKAVRTLFNFTACGGNQTCAFNGVYQPPVNGHFIAFSAFYYISNFLKLASTGASLETSISTVEAFCNKTWAQAEAENPKEPEFRLKDYCTAGWILLTLLVDGYKFDHSTWNNIDFQRKAGNTEIGWTLGYMLNLTNMIPSEVEPQLKGHSHKIWAAAIFFIVLTIAVMLVALVSQVLWPAKDI</sequence>
<keyword evidence="13" id="KW-0460">Magnesium</keyword>
<dbReference type="CDD" id="cd24113">
    <property type="entry name" value="ASKHA_NBD_NTPDase8"/>
    <property type="match status" value="1"/>
</dbReference>
<feature type="transmembrane region" description="Helical" evidence="23">
    <location>
        <begin position="472"/>
        <end position="497"/>
    </location>
</feature>
<dbReference type="InParanoid" id="A0A4W3J9B9"/>
<keyword evidence="17" id="KW-0325">Glycoprotein</keyword>
<dbReference type="GO" id="GO:0004382">
    <property type="term" value="F:GDP phosphatase activity"/>
    <property type="evidence" value="ECO:0007669"/>
    <property type="project" value="TreeGrafter"/>
</dbReference>
<evidence type="ECO:0000256" key="3">
    <source>
        <dbReference type="ARBA" id="ARBA00004651"/>
    </source>
</evidence>
<keyword evidence="8" id="KW-0479">Metal-binding</keyword>
<reference evidence="25" key="3">
    <citation type="journal article" date="2014" name="Nature">
        <title>Elephant shark genome provides unique insights into gnathostome evolution.</title>
        <authorList>
            <consortium name="International Elephant Shark Genome Sequencing Consortium"/>
            <person name="Venkatesh B."/>
            <person name="Lee A.P."/>
            <person name="Ravi V."/>
            <person name="Maurya A.K."/>
            <person name="Lian M.M."/>
            <person name="Swann J.B."/>
            <person name="Ohta Y."/>
            <person name="Flajnik M.F."/>
            <person name="Sutoh Y."/>
            <person name="Kasahara M."/>
            <person name="Hoon S."/>
            <person name="Gangu V."/>
            <person name="Roy S.W."/>
            <person name="Irimia M."/>
            <person name="Korzh V."/>
            <person name="Kondrychyn I."/>
            <person name="Lim Z.W."/>
            <person name="Tay B.H."/>
            <person name="Tohari S."/>
            <person name="Kong K.W."/>
            <person name="Ho S."/>
            <person name="Lorente-Galdos B."/>
            <person name="Quilez J."/>
            <person name="Marques-Bonet T."/>
            <person name="Raney B.J."/>
            <person name="Ingham P.W."/>
            <person name="Tay A."/>
            <person name="Hillier L.W."/>
            <person name="Minx P."/>
            <person name="Boehm T."/>
            <person name="Wilson R.K."/>
            <person name="Brenner S."/>
            <person name="Warren W.C."/>
        </authorList>
    </citation>
    <scope>NUCLEOTIDE SEQUENCE [LARGE SCALE GENOMIC DNA]</scope>
</reference>
<organism evidence="24 25">
    <name type="scientific">Callorhinchus milii</name>
    <name type="common">Ghost shark</name>
    <dbReference type="NCBI Taxonomy" id="7868"/>
    <lineage>
        <taxon>Eukaryota</taxon>
        <taxon>Metazoa</taxon>
        <taxon>Chordata</taxon>
        <taxon>Craniata</taxon>
        <taxon>Vertebrata</taxon>
        <taxon>Chondrichthyes</taxon>
        <taxon>Holocephali</taxon>
        <taxon>Chimaeriformes</taxon>
        <taxon>Callorhinchidae</taxon>
        <taxon>Callorhinchus</taxon>
    </lineage>
</organism>
<proteinExistence type="inferred from homology"/>
<keyword evidence="10 22" id="KW-0378">Hydrolase</keyword>
<keyword evidence="9 21" id="KW-0547">Nucleotide-binding</keyword>
<protein>
    <recommendedName>
        <fullName evidence="18">Ectonucleoside triphosphate diphosphohydrolase 8</fullName>
        <ecNumber evidence="5">3.6.1.5</ecNumber>
    </recommendedName>
</protein>
<dbReference type="AlphaFoldDB" id="A0A4W3J9B9"/>
<dbReference type="FunCoup" id="A0A4W3J9B9">
    <property type="interactions" value="54"/>
</dbReference>
<evidence type="ECO:0000256" key="22">
    <source>
        <dbReference type="RuleBase" id="RU003833"/>
    </source>
</evidence>
<dbReference type="EC" id="3.6.1.5" evidence="5"/>
<keyword evidence="14 23" id="KW-1133">Transmembrane helix</keyword>
<dbReference type="Ensembl" id="ENSCMIT00000036689.1">
    <property type="protein sequence ID" value="ENSCMIP00000036156.1"/>
    <property type="gene ID" value="ENSCMIG00000015288.1"/>
</dbReference>